<organism evidence="2">
    <name type="scientific">Gibberella zeae</name>
    <name type="common">Wheat head blight fungus</name>
    <name type="synonym">Fusarium graminearum</name>
    <dbReference type="NCBI Taxonomy" id="5518"/>
    <lineage>
        <taxon>Eukaryota</taxon>
        <taxon>Fungi</taxon>
        <taxon>Dikarya</taxon>
        <taxon>Ascomycota</taxon>
        <taxon>Pezizomycotina</taxon>
        <taxon>Sordariomycetes</taxon>
        <taxon>Hypocreomycetidae</taxon>
        <taxon>Hypocreales</taxon>
        <taxon>Nectriaceae</taxon>
        <taxon>Fusarium</taxon>
    </lineage>
</organism>
<accession>A0A4E9DEC6</accession>
<evidence type="ECO:0000313" key="2">
    <source>
        <dbReference type="EMBL" id="VIO56395.1"/>
    </source>
</evidence>
<dbReference type="Proteomes" id="UP000746612">
    <property type="component" value="Unassembled WGS sequence"/>
</dbReference>
<protein>
    <submittedName>
        <fullName evidence="2">Uncharacterized protein</fullName>
    </submittedName>
</protein>
<dbReference type="AlphaFoldDB" id="A0A4E9DEC6"/>
<reference evidence="2" key="1">
    <citation type="submission" date="2019-04" db="EMBL/GenBank/DDBJ databases">
        <authorList>
            <person name="Melise S."/>
            <person name="Noan J."/>
            <person name="Okalmin O."/>
        </authorList>
    </citation>
    <scope>NUCLEOTIDE SEQUENCE</scope>
    <source>
        <strain evidence="2">FN9</strain>
    </source>
</reference>
<evidence type="ECO:0000313" key="1">
    <source>
        <dbReference type="EMBL" id="CAG1968124.1"/>
    </source>
</evidence>
<reference evidence="1" key="2">
    <citation type="submission" date="2021-03" db="EMBL/GenBank/DDBJ databases">
        <authorList>
            <person name="Alouane T."/>
            <person name="Langin T."/>
            <person name="Bonhomme L."/>
        </authorList>
    </citation>
    <scope>NUCLEOTIDE SEQUENCE</scope>
    <source>
        <strain evidence="1">MDC_Fg202</strain>
    </source>
</reference>
<sequence>MGSILGTSKTGKPVSFTAWALFDEFPLSSPRTMTDLEELPEPVGAECEDLRLPLKGLSATACTVMSNCRNQDTTLLNQSSNFTSTYPNLCRSLGVATGAKDLKRDQKEATLESQGLSANKFANMEKSNLRGPRIPNGCFLDLFLQLSGTA</sequence>
<gene>
    <name evidence="2" type="ORF">FUG_LOCUS211540</name>
    <name evidence="1" type="ORF">MDCFG202_LOCUS50993</name>
</gene>
<dbReference type="EMBL" id="CAJPIJ010000076">
    <property type="protein sequence ID" value="CAG1968124.1"/>
    <property type="molecule type" value="Genomic_DNA"/>
</dbReference>
<proteinExistence type="predicted"/>
<name>A0A4E9DEC6_GIBZA</name>
<dbReference type="EMBL" id="CAAKMV010000124">
    <property type="protein sequence ID" value="VIO56395.1"/>
    <property type="molecule type" value="Genomic_DNA"/>
</dbReference>